<feature type="non-terminal residue" evidence="2">
    <location>
        <position position="1"/>
    </location>
</feature>
<dbReference type="AlphaFoldDB" id="W7TU46"/>
<protein>
    <submittedName>
        <fullName evidence="2">Uncharacterized protein</fullName>
    </submittedName>
</protein>
<dbReference type="Proteomes" id="UP000019335">
    <property type="component" value="Chromosome 14"/>
</dbReference>
<accession>W7TU46</accession>
<comment type="caution">
    <text evidence="2">The sequence shown here is derived from an EMBL/GenBank/DDBJ whole genome shotgun (WGS) entry which is preliminary data.</text>
</comment>
<gene>
    <name evidence="2" type="ORF">Naga_102032g1</name>
</gene>
<feature type="compositionally biased region" description="Low complexity" evidence="1">
    <location>
        <begin position="78"/>
        <end position="89"/>
    </location>
</feature>
<feature type="region of interest" description="Disordered" evidence="1">
    <location>
        <begin position="66"/>
        <end position="124"/>
    </location>
</feature>
<name>W7TU46_9STRA</name>
<evidence type="ECO:0000256" key="1">
    <source>
        <dbReference type="SAM" id="MobiDB-lite"/>
    </source>
</evidence>
<feature type="region of interest" description="Disordered" evidence="1">
    <location>
        <begin position="1"/>
        <end position="30"/>
    </location>
</feature>
<organism evidence="2 3">
    <name type="scientific">Nannochloropsis gaditana</name>
    <dbReference type="NCBI Taxonomy" id="72520"/>
    <lineage>
        <taxon>Eukaryota</taxon>
        <taxon>Sar</taxon>
        <taxon>Stramenopiles</taxon>
        <taxon>Ochrophyta</taxon>
        <taxon>Eustigmatophyceae</taxon>
        <taxon>Eustigmatales</taxon>
        <taxon>Monodopsidaceae</taxon>
        <taxon>Nannochloropsis</taxon>
    </lineage>
</organism>
<dbReference type="EMBL" id="AZIL01001358">
    <property type="protein sequence ID" value="EWM24121.1"/>
    <property type="molecule type" value="Genomic_DNA"/>
</dbReference>
<keyword evidence="3" id="KW-1185">Reference proteome</keyword>
<feature type="compositionally biased region" description="Pro residues" evidence="1">
    <location>
        <begin position="1"/>
        <end position="14"/>
    </location>
</feature>
<evidence type="ECO:0000313" key="3">
    <source>
        <dbReference type="Proteomes" id="UP000019335"/>
    </source>
</evidence>
<reference evidence="2 3" key="1">
    <citation type="journal article" date="2014" name="Mol. Plant">
        <title>Chromosome Scale Genome Assembly and Transcriptome Profiling of Nannochloropsis gaditana in Nitrogen Depletion.</title>
        <authorList>
            <person name="Corteggiani Carpinelli E."/>
            <person name="Telatin A."/>
            <person name="Vitulo N."/>
            <person name="Forcato C."/>
            <person name="D'Angelo M."/>
            <person name="Schiavon R."/>
            <person name="Vezzi A."/>
            <person name="Giacometti G.M."/>
            <person name="Morosinotto T."/>
            <person name="Valle G."/>
        </authorList>
    </citation>
    <scope>NUCLEOTIDE SEQUENCE [LARGE SCALE GENOMIC DNA]</scope>
    <source>
        <strain evidence="2 3">B-31</strain>
    </source>
</reference>
<proteinExistence type="predicted"/>
<evidence type="ECO:0000313" key="2">
    <source>
        <dbReference type="EMBL" id="EWM24121.1"/>
    </source>
</evidence>
<sequence length="124" mass="13257">SLPPSLPPSFPPSLSPSACRPLAGPHGSPRQVVHRVEQAAGGSRLSGFKLVLARYCSSPHFFPSPLPGPRWAEEGKTRPAGRGEAAAGRLVRRRAGEERSLNRTGNDVVGSRRRGGWGEHKTYG</sequence>